<name>A0A1G2D5A1_9BACT</name>
<dbReference type="STRING" id="1798661.A3D65_03145"/>
<organism evidence="3 4">
    <name type="scientific">Candidatus Lloydbacteria bacterium RIFCSPHIGHO2_02_FULL_50_13</name>
    <dbReference type="NCBI Taxonomy" id="1798661"/>
    <lineage>
        <taxon>Bacteria</taxon>
        <taxon>Candidatus Lloydiibacteriota</taxon>
    </lineage>
</organism>
<evidence type="ECO:0000313" key="4">
    <source>
        <dbReference type="Proteomes" id="UP000177996"/>
    </source>
</evidence>
<dbReference type="InterPro" id="IPR048354">
    <property type="entry name" value="TOD1_MUCI70_glycTrfase_dom"/>
</dbReference>
<dbReference type="Proteomes" id="UP000177996">
    <property type="component" value="Unassembled WGS sequence"/>
</dbReference>
<dbReference type="Pfam" id="PF00534">
    <property type="entry name" value="Glycos_transf_1"/>
    <property type="match status" value="1"/>
</dbReference>
<gene>
    <name evidence="3" type="ORF">A3D65_03145</name>
</gene>
<dbReference type="Pfam" id="PF04765">
    <property type="entry name" value="TOD1_MUCI70"/>
    <property type="match status" value="1"/>
</dbReference>
<evidence type="ECO:0000259" key="1">
    <source>
        <dbReference type="Pfam" id="PF00534"/>
    </source>
</evidence>
<dbReference type="GO" id="GO:0016757">
    <property type="term" value="F:glycosyltransferase activity"/>
    <property type="evidence" value="ECO:0007669"/>
    <property type="project" value="InterPro"/>
</dbReference>
<protein>
    <submittedName>
        <fullName evidence="3">Uncharacterized protein</fullName>
    </submittedName>
</protein>
<sequence length="609" mass="70087">MNILVVGRRMRKYPRNRVFLDILGKIHQTKERDVLAGSFWECVGILWEERSSHDAILLMQPVKEFVIPTLLMNPFLKGKIIGDAFTSLYDTFVGDRALAGKWSLKAIYYFSVDWLFVRMCDVLLFDTEEHKKYFERTFGLGERRSIIVPVAVNTDMVDAIKPKKLPHAEEGKFQVFFCGTYIPLQGVEYIIHAAYILRDYPTVRFTLLGNGQTRDQMKLLADQFKLTNLTFMDRAPYDILLAYTKGADLALGIFGGTEKAARVIPNKLLEAMACGTPVVTGKNSAMGRYFKDGKEIYYCDMGDAQSLANAILRAYGDRGNYDAIRTAARTIIEQEFSTLALKQHLREIEESKKTANANTKERIVLYTAIFGKKDNLITPKYIPANCDFVCFTDQPLRSRVWQVRRVDSTEADPTRSARKYKILAHQFLPEYRTSIWVDGNVLVGGDVNELVRDYLADANMAVIDHAKSKEIPLCSLKEHEERLLSMERVGKHQEDPELIKRQGDAYRTLGYPDNTGMAWTCVLLRRHNEPGIVLAMEAWWEELVRWSKRDQMSFNFIAWKTGLHFNYIPLDGADNSYFKRVNHRLPWYRKLNSYRIGGQRRLKKLLGIS</sequence>
<dbReference type="EMBL" id="MHLL01000026">
    <property type="protein sequence ID" value="OGZ08769.1"/>
    <property type="molecule type" value="Genomic_DNA"/>
</dbReference>
<evidence type="ECO:0000313" key="3">
    <source>
        <dbReference type="EMBL" id="OGZ08769.1"/>
    </source>
</evidence>
<reference evidence="3 4" key="1">
    <citation type="journal article" date="2016" name="Nat. Commun.">
        <title>Thousands of microbial genomes shed light on interconnected biogeochemical processes in an aquifer system.</title>
        <authorList>
            <person name="Anantharaman K."/>
            <person name="Brown C.T."/>
            <person name="Hug L.A."/>
            <person name="Sharon I."/>
            <person name="Castelle C.J."/>
            <person name="Probst A.J."/>
            <person name="Thomas B.C."/>
            <person name="Singh A."/>
            <person name="Wilkins M.J."/>
            <person name="Karaoz U."/>
            <person name="Brodie E.L."/>
            <person name="Williams K.H."/>
            <person name="Hubbard S.S."/>
            <person name="Banfield J.F."/>
        </authorList>
    </citation>
    <scope>NUCLEOTIDE SEQUENCE [LARGE SCALE GENOMIC DNA]</scope>
</reference>
<proteinExistence type="predicted"/>
<feature type="domain" description="TOD1/MUCI70 glycosyltransferase-like" evidence="2">
    <location>
        <begin position="363"/>
        <end position="561"/>
    </location>
</feature>
<evidence type="ECO:0000259" key="2">
    <source>
        <dbReference type="Pfam" id="PF04765"/>
    </source>
</evidence>
<dbReference type="PANTHER" id="PTHR12526">
    <property type="entry name" value="GLYCOSYLTRANSFERASE"/>
    <property type="match status" value="1"/>
</dbReference>
<feature type="domain" description="Glycosyl transferase family 1" evidence="1">
    <location>
        <begin position="169"/>
        <end position="329"/>
    </location>
</feature>
<dbReference type="Gene3D" id="3.40.50.2000">
    <property type="entry name" value="Glycogen Phosphorylase B"/>
    <property type="match status" value="1"/>
</dbReference>
<dbReference type="AlphaFoldDB" id="A0A1G2D5A1"/>
<comment type="caution">
    <text evidence="3">The sequence shown here is derived from an EMBL/GenBank/DDBJ whole genome shotgun (WGS) entry which is preliminary data.</text>
</comment>
<accession>A0A1G2D5A1</accession>
<dbReference type="InterPro" id="IPR001296">
    <property type="entry name" value="Glyco_trans_1"/>
</dbReference>
<dbReference type="SUPFAM" id="SSF53756">
    <property type="entry name" value="UDP-Glycosyltransferase/glycogen phosphorylase"/>
    <property type="match status" value="1"/>
</dbReference>